<dbReference type="FunFam" id="3.40.50.880:FF:000003">
    <property type="entry name" value="Anthranilate synthase component II"/>
    <property type="match status" value="1"/>
</dbReference>
<dbReference type="PROSITE" id="PS51273">
    <property type="entry name" value="GATASE_TYPE_1"/>
    <property type="match status" value="1"/>
</dbReference>
<accession>A0A0S2DWP0</accession>
<dbReference type="STRING" id="84531.LA76x_1045"/>
<dbReference type="CDD" id="cd01743">
    <property type="entry name" value="GATase1_Anthranilate_Synthase"/>
    <property type="match status" value="1"/>
</dbReference>
<dbReference type="RefSeq" id="WP_057916843.1">
    <property type="nucleotide sequence ID" value="NZ_CP011129.1"/>
</dbReference>
<dbReference type="InterPro" id="IPR050472">
    <property type="entry name" value="Anth_synth/Amidotransfase"/>
</dbReference>
<reference evidence="3 4" key="1">
    <citation type="journal article" date="2015" name="BMC Genomics">
        <title>Comparative genomics and metabolic profiling of the genus Lysobacter.</title>
        <authorList>
            <person name="de Bruijn I."/>
            <person name="Cheng X."/>
            <person name="de Jager V."/>
            <person name="Exposito R.G."/>
            <person name="Watrous J."/>
            <person name="Patel N."/>
            <person name="Postma J."/>
            <person name="Dorrestein P.C."/>
            <person name="Kobayashi D."/>
            <person name="Raaijmakers J.M."/>
        </authorList>
    </citation>
    <scope>NUCLEOTIDE SEQUENCE [LARGE SCALE GENOMIC DNA]</scope>
    <source>
        <strain evidence="3 4">76</strain>
    </source>
</reference>
<dbReference type="PRINTS" id="PR00099">
    <property type="entry name" value="CPSGATASE"/>
</dbReference>
<dbReference type="GO" id="GO:0004049">
    <property type="term" value="F:anthranilate synthase activity"/>
    <property type="evidence" value="ECO:0007669"/>
    <property type="project" value="UniProtKB-EC"/>
</dbReference>
<keyword evidence="1" id="KW-0315">Glutamine amidotransferase</keyword>
<feature type="domain" description="Glutamine amidotransferase" evidence="2">
    <location>
        <begin position="4"/>
        <end position="191"/>
    </location>
</feature>
<dbReference type="PANTHER" id="PTHR43418">
    <property type="entry name" value="MULTIFUNCTIONAL TRYPTOPHAN BIOSYNTHESIS PROTEIN-RELATED"/>
    <property type="match status" value="1"/>
</dbReference>
<protein>
    <submittedName>
        <fullName evidence="3">Anthranilate synthase component II</fullName>
        <ecNumber evidence="3">4.1.3.27</ecNumber>
    </submittedName>
</protein>
<dbReference type="PRINTS" id="PR00096">
    <property type="entry name" value="GATASE"/>
</dbReference>
<dbReference type="NCBIfam" id="TIGR00566">
    <property type="entry name" value="trpG_papA"/>
    <property type="match status" value="1"/>
</dbReference>
<evidence type="ECO:0000259" key="2">
    <source>
        <dbReference type="Pfam" id="PF00117"/>
    </source>
</evidence>
<sequence>MSVLMIDNYDSFTYNLVQYLQALGAEVKVIRNDDLSVAEIDRLAPERIMISPGPGTPNDAGVSLDVIRELGPRVPILGVCLGHQSLGQAYGGDVIRAQTIMHGKTSRIRHEGRGVFAGLPDAYQATRYHSLVVSRDSLPDSLEITAWTENEDGSFEEIMGLRHREYPVEGVQFHPESILTEHGHALLKNFLTR</sequence>
<dbReference type="GO" id="GO:0000162">
    <property type="term" value="P:L-tryptophan biosynthetic process"/>
    <property type="evidence" value="ECO:0007669"/>
    <property type="project" value="TreeGrafter"/>
</dbReference>
<dbReference type="PRINTS" id="PR00097">
    <property type="entry name" value="ANTSNTHASEII"/>
</dbReference>
<dbReference type="GO" id="GO:0005829">
    <property type="term" value="C:cytosol"/>
    <property type="evidence" value="ECO:0007669"/>
    <property type="project" value="TreeGrafter"/>
</dbReference>
<dbReference type="EMBL" id="CP011129">
    <property type="protein sequence ID" value="ALN79205.1"/>
    <property type="molecule type" value="Genomic_DNA"/>
</dbReference>
<evidence type="ECO:0000313" key="3">
    <source>
        <dbReference type="EMBL" id="ALN79205.1"/>
    </source>
</evidence>
<evidence type="ECO:0000256" key="1">
    <source>
        <dbReference type="ARBA" id="ARBA00022962"/>
    </source>
</evidence>
<dbReference type="EC" id="4.1.3.27" evidence="3"/>
<dbReference type="GO" id="GO:0046654">
    <property type="term" value="P:tetrahydrofolate biosynthetic process"/>
    <property type="evidence" value="ECO:0007669"/>
    <property type="project" value="TreeGrafter"/>
</dbReference>
<dbReference type="KEGG" id="lab:LA76x_1045"/>
<dbReference type="InterPro" id="IPR017926">
    <property type="entry name" value="GATASE"/>
</dbReference>
<keyword evidence="3" id="KW-0456">Lyase</keyword>
<dbReference type="InterPro" id="IPR029062">
    <property type="entry name" value="Class_I_gatase-like"/>
</dbReference>
<dbReference type="PANTHER" id="PTHR43418:SF4">
    <property type="entry name" value="MULTIFUNCTIONAL TRYPTOPHAN BIOSYNTHESIS PROTEIN"/>
    <property type="match status" value="1"/>
</dbReference>
<dbReference type="PATRIC" id="fig|84531.7.peg.2069"/>
<evidence type="ECO:0000313" key="4">
    <source>
        <dbReference type="Proteomes" id="UP000060787"/>
    </source>
</evidence>
<name>A0A0S2DWP0_LYSAN</name>
<organism evidence="3 4">
    <name type="scientific">Lysobacter antibioticus</name>
    <dbReference type="NCBI Taxonomy" id="84531"/>
    <lineage>
        <taxon>Bacteria</taxon>
        <taxon>Pseudomonadati</taxon>
        <taxon>Pseudomonadota</taxon>
        <taxon>Gammaproteobacteria</taxon>
        <taxon>Lysobacterales</taxon>
        <taxon>Lysobacteraceae</taxon>
        <taxon>Lysobacter</taxon>
    </lineage>
</organism>
<dbReference type="InterPro" id="IPR006221">
    <property type="entry name" value="TrpG/PapA_dom"/>
</dbReference>
<dbReference type="KEGG" id="laq:GLA29479_2107"/>
<proteinExistence type="predicted"/>
<dbReference type="GO" id="GO:0046820">
    <property type="term" value="F:4-amino-4-deoxychorismate synthase activity"/>
    <property type="evidence" value="ECO:0007669"/>
    <property type="project" value="TreeGrafter"/>
</dbReference>
<keyword evidence="4" id="KW-1185">Reference proteome</keyword>
<dbReference type="Pfam" id="PF00117">
    <property type="entry name" value="GATase"/>
    <property type="match status" value="1"/>
</dbReference>
<dbReference type="AlphaFoldDB" id="A0A0S2DWP0"/>
<dbReference type="Proteomes" id="UP000060787">
    <property type="component" value="Chromosome"/>
</dbReference>
<dbReference type="Gene3D" id="3.40.50.880">
    <property type="match status" value="1"/>
</dbReference>
<gene>
    <name evidence="3" type="primary">trpG</name>
    <name evidence="3" type="ORF">LA76x_1045</name>
</gene>
<dbReference type="OrthoDB" id="9786812at2"/>
<dbReference type="SUPFAM" id="SSF52317">
    <property type="entry name" value="Class I glutamine amidotransferase-like"/>
    <property type="match status" value="1"/>
</dbReference>
<dbReference type="eggNOG" id="COG0512">
    <property type="taxonomic scope" value="Bacteria"/>
</dbReference>